<dbReference type="Proteomes" id="UP001107558">
    <property type="component" value="Chromosome 1"/>
</dbReference>
<dbReference type="GO" id="GO:0005634">
    <property type="term" value="C:nucleus"/>
    <property type="evidence" value="ECO:0007669"/>
    <property type="project" value="UniProtKB-SubCell"/>
</dbReference>
<evidence type="ECO:0000256" key="4">
    <source>
        <dbReference type="ARBA" id="ARBA00023242"/>
    </source>
</evidence>
<evidence type="ECO:0000313" key="9">
    <source>
        <dbReference type="EMBL" id="KAG5679925.1"/>
    </source>
</evidence>
<feature type="compositionally biased region" description="Polar residues" evidence="7">
    <location>
        <begin position="178"/>
        <end position="206"/>
    </location>
</feature>
<dbReference type="Gene3D" id="1.10.10.60">
    <property type="entry name" value="Homeodomain-like"/>
    <property type="match status" value="1"/>
</dbReference>
<dbReference type="SUPFAM" id="SSF46689">
    <property type="entry name" value="Homeodomain-like"/>
    <property type="match status" value="1"/>
</dbReference>
<feature type="region of interest" description="Disordered" evidence="7">
    <location>
        <begin position="153"/>
        <end position="228"/>
    </location>
</feature>
<dbReference type="Pfam" id="PF00046">
    <property type="entry name" value="Homeodomain"/>
    <property type="match status" value="1"/>
</dbReference>
<feature type="compositionally biased region" description="Polar residues" evidence="7">
    <location>
        <begin position="153"/>
        <end position="165"/>
    </location>
</feature>
<organism evidence="9 10">
    <name type="scientific">Polypedilum vanderplanki</name>
    <name type="common">Sleeping chironomid midge</name>
    <dbReference type="NCBI Taxonomy" id="319348"/>
    <lineage>
        <taxon>Eukaryota</taxon>
        <taxon>Metazoa</taxon>
        <taxon>Ecdysozoa</taxon>
        <taxon>Arthropoda</taxon>
        <taxon>Hexapoda</taxon>
        <taxon>Insecta</taxon>
        <taxon>Pterygota</taxon>
        <taxon>Neoptera</taxon>
        <taxon>Endopterygota</taxon>
        <taxon>Diptera</taxon>
        <taxon>Nematocera</taxon>
        <taxon>Chironomoidea</taxon>
        <taxon>Chironomidae</taxon>
        <taxon>Chironominae</taxon>
        <taxon>Polypedilum</taxon>
        <taxon>Polypedilum</taxon>
    </lineage>
</organism>
<dbReference type="PROSITE" id="PS50071">
    <property type="entry name" value="HOMEOBOX_2"/>
    <property type="match status" value="1"/>
</dbReference>
<dbReference type="InterPro" id="IPR050649">
    <property type="entry name" value="Paired_Homeobox_TFs"/>
</dbReference>
<evidence type="ECO:0000259" key="8">
    <source>
        <dbReference type="PROSITE" id="PS50071"/>
    </source>
</evidence>
<name>A0A9J6CDC3_POLVA</name>
<dbReference type="GO" id="GO:0000981">
    <property type="term" value="F:DNA-binding transcription factor activity, RNA polymerase II-specific"/>
    <property type="evidence" value="ECO:0007669"/>
    <property type="project" value="InterPro"/>
</dbReference>
<sequence length="502" mass="56418">MDSSNFDDPMFSEFPSDTVLSPMGPKAIQHHFITHHHHQQQQHPHTIMIGNGEINQHQRLPDVQQILPGNSPKMEHYKTSLEYGHVKIEQQYSPSNKMEFLNGNKLESYTGKQLEYTTNGQYSPNAKIIEYTTGPASITTTTQHIEHIQMFPQPQTLDGNQQSIINGDGNFKRKSDENLNNLSSGSPTPTTINGISPNDVSASSTSPNKKPIDKKKNDPNGVKKKKTRTTFTAYQLEELERAFERAPYPDVFAREELALKLNLSESRVQVWFQNRRAKWRKREPPRKTGYINRNNNGSAAQISGAPIHPAPAFTTYQQQPTTVTPPGSVDSWNSYQSYDPHTYGTLLSPSSSPYGTFSHQYASYDNQMFTIRHYDYDSPSRTTNGILIDSSIDAHHKTEYSSIDDGSDAVNGTTKYHLDDEAVKYLHPMSTNLEDNKFTSPVTCGPVQMVVDDQLSSQSPNSQSTTLSQLTTANCHMEMEDGNSIVKEEAASFVLPAYMHQH</sequence>
<comment type="subcellular location">
    <subcellularLocation>
        <location evidence="1 5 6">Nucleus</location>
    </subcellularLocation>
</comment>
<evidence type="ECO:0000256" key="2">
    <source>
        <dbReference type="ARBA" id="ARBA00023125"/>
    </source>
</evidence>
<evidence type="ECO:0000256" key="5">
    <source>
        <dbReference type="PROSITE-ProRule" id="PRU00108"/>
    </source>
</evidence>
<gene>
    <name evidence="9" type="ORF">PVAND_009461</name>
</gene>
<accession>A0A9J6CDC3</accession>
<proteinExistence type="predicted"/>
<dbReference type="SMART" id="SM00389">
    <property type="entry name" value="HOX"/>
    <property type="match status" value="1"/>
</dbReference>
<dbReference type="InterPro" id="IPR001356">
    <property type="entry name" value="HD"/>
</dbReference>
<protein>
    <recommendedName>
        <fullName evidence="8">Homeobox domain-containing protein</fullName>
    </recommendedName>
</protein>
<dbReference type="EMBL" id="JADBJN010000001">
    <property type="protein sequence ID" value="KAG5679925.1"/>
    <property type="molecule type" value="Genomic_DNA"/>
</dbReference>
<keyword evidence="3 5" id="KW-0371">Homeobox</keyword>
<evidence type="ECO:0000313" key="10">
    <source>
        <dbReference type="Proteomes" id="UP001107558"/>
    </source>
</evidence>
<evidence type="ECO:0000256" key="7">
    <source>
        <dbReference type="SAM" id="MobiDB-lite"/>
    </source>
</evidence>
<keyword evidence="4 5" id="KW-0539">Nucleus</keyword>
<dbReference type="AlphaFoldDB" id="A0A9J6CDC3"/>
<dbReference type="PROSITE" id="PS00027">
    <property type="entry name" value="HOMEOBOX_1"/>
    <property type="match status" value="1"/>
</dbReference>
<dbReference type="InterPro" id="IPR009057">
    <property type="entry name" value="Homeodomain-like_sf"/>
</dbReference>
<dbReference type="GO" id="GO:0000977">
    <property type="term" value="F:RNA polymerase II transcription regulatory region sequence-specific DNA binding"/>
    <property type="evidence" value="ECO:0007669"/>
    <property type="project" value="TreeGrafter"/>
</dbReference>
<dbReference type="CDD" id="cd00086">
    <property type="entry name" value="homeodomain"/>
    <property type="match status" value="1"/>
</dbReference>
<evidence type="ECO:0000256" key="1">
    <source>
        <dbReference type="ARBA" id="ARBA00004123"/>
    </source>
</evidence>
<dbReference type="InterPro" id="IPR017970">
    <property type="entry name" value="Homeobox_CS"/>
</dbReference>
<feature type="DNA-binding region" description="Homeobox" evidence="5">
    <location>
        <begin position="224"/>
        <end position="283"/>
    </location>
</feature>
<keyword evidence="10" id="KW-1185">Reference proteome</keyword>
<feature type="domain" description="Homeobox" evidence="8">
    <location>
        <begin position="222"/>
        <end position="282"/>
    </location>
</feature>
<dbReference type="OrthoDB" id="6159439at2759"/>
<dbReference type="PANTHER" id="PTHR24329">
    <property type="entry name" value="HOMEOBOX PROTEIN ARISTALESS"/>
    <property type="match status" value="1"/>
</dbReference>
<reference evidence="9" key="1">
    <citation type="submission" date="2021-03" db="EMBL/GenBank/DDBJ databases">
        <title>Chromosome level genome of the anhydrobiotic midge Polypedilum vanderplanki.</title>
        <authorList>
            <person name="Yoshida Y."/>
            <person name="Kikawada T."/>
            <person name="Gusev O."/>
        </authorList>
    </citation>
    <scope>NUCLEOTIDE SEQUENCE</scope>
    <source>
        <strain evidence="9">NIAS01</strain>
        <tissue evidence="9">Whole body or cell culture</tissue>
    </source>
</reference>
<dbReference type="PANTHER" id="PTHR24329:SF543">
    <property type="entry name" value="FI01017P-RELATED"/>
    <property type="match status" value="1"/>
</dbReference>
<evidence type="ECO:0000256" key="3">
    <source>
        <dbReference type="ARBA" id="ARBA00023155"/>
    </source>
</evidence>
<comment type="caution">
    <text evidence="9">The sequence shown here is derived from an EMBL/GenBank/DDBJ whole genome shotgun (WGS) entry which is preliminary data.</text>
</comment>
<evidence type="ECO:0000256" key="6">
    <source>
        <dbReference type="RuleBase" id="RU000682"/>
    </source>
</evidence>
<dbReference type="FunFam" id="1.10.10.60:FF:000252">
    <property type="entry name" value="Retinal homeobox protein Rx-B"/>
    <property type="match status" value="1"/>
</dbReference>
<keyword evidence="2 5" id="KW-0238">DNA-binding</keyword>